<reference evidence="6 7" key="1">
    <citation type="journal article" date="2018" name="Front. Plant Sci.">
        <title>Red Clover (Trifolium pratense) and Zigzag Clover (T. medium) - A Picture of Genomic Similarities and Differences.</title>
        <authorList>
            <person name="Dluhosova J."/>
            <person name="Istvanek J."/>
            <person name="Nedelnik J."/>
            <person name="Repkova J."/>
        </authorList>
    </citation>
    <scope>NUCLEOTIDE SEQUENCE [LARGE SCALE GENOMIC DNA]</scope>
    <source>
        <strain evidence="7">cv. 10/8</strain>
        <tissue evidence="6">Leaf</tissue>
    </source>
</reference>
<organism evidence="6 7">
    <name type="scientific">Trifolium medium</name>
    <dbReference type="NCBI Taxonomy" id="97028"/>
    <lineage>
        <taxon>Eukaryota</taxon>
        <taxon>Viridiplantae</taxon>
        <taxon>Streptophyta</taxon>
        <taxon>Embryophyta</taxon>
        <taxon>Tracheophyta</taxon>
        <taxon>Spermatophyta</taxon>
        <taxon>Magnoliopsida</taxon>
        <taxon>eudicotyledons</taxon>
        <taxon>Gunneridae</taxon>
        <taxon>Pentapetalae</taxon>
        <taxon>rosids</taxon>
        <taxon>fabids</taxon>
        <taxon>Fabales</taxon>
        <taxon>Fabaceae</taxon>
        <taxon>Papilionoideae</taxon>
        <taxon>50 kb inversion clade</taxon>
        <taxon>NPAAA clade</taxon>
        <taxon>Hologalegina</taxon>
        <taxon>IRL clade</taxon>
        <taxon>Trifolieae</taxon>
        <taxon>Trifolium</taxon>
    </lineage>
</organism>
<comment type="caution">
    <text evidence="6">The sequence shown here is derived from an EMBL/GenBank/DDBJ whole genome shotgun (WGS) entry which is preliminary data.</text>
</comment>
<evidence type="ECO:0000256" key="2">
    <source>
        <dbReference type="ARBA" id="ARBA00006536"/>
    </source>
</evidence>
<name>A0A392QIP5_9FABA</name>
<dbReference type="Proteomes" id="UP000265520">
    <property type="component" value="Unassembled WGS sequence"/>
</dbReference>
<dbReference type="Pfam" id="PF03635">
    <property type="entry name" value="Vps35"/>
    <property type="match status" value="1"/>
</dbReference>
<dbReference type="PANTHER" id="PTHR11099:SF0">
    <property type="entry name" value="VACUOLAR PROTEIN SORTING-ASSOCIATED PROTEIN 35"/>
    <property type="match status" value="1"/>
</dbReference>
<dbReference type="EMBL" id="LXQA010135943">
    <property type="protein sequence ID" value="MCI23416.1"/>
    <property type="molecule type" value="Genomic_DNA"/>
</dbReference>
<accession>A0A392QIP5</accession>
<evidence type="ECO:0000256" key="3">
    <source>
        <dbReference type="ARBA" id="ARBA00022448"/>
    </source>
</evidence>
<dbReference type="Gene3D" id="1.25.40.660">
    <property type="entry name" value="Vacuolar protein sorting-associated protein 35, helical subcomplex Vps35-C"/>
    <property type="match status" value="1"/>
</dbReference>
<proteinExistence type="inferred from homology"/>
<dbReference type="GO" id="GO:0042147">
    <property type="term" value="P:retrograde transport, endosome to Golgi"/>
    <property type="evidence" value="ECO:0007669"/>
    <property type="project" value="InterPro"/>
</dbReference>
<dbReference type="GO" id="GO:0006886">
    <property type="term" value="P:intracellular protein transport"/>
    <property type="evidence" value="ECO:0007669"/>
    <property type="project" value="TreeGrafter"/>
</dbReference>
<dbReference type="InterPro" id="IPR005378">
    <property type="entry name" value="Vps35"/>
</dbReference>
<evidence type="ECO:0000313" key="7">
    <source>
        <dbReference type="Proteomes" id="UP000265520"/>
    </source>
</evidence>
<evidence type="ECO:0000256" key="1">
    <source>
        <dbReference type="ARBA" id="ARBA00004170"/>
    </source>
</evidence>
<dbReference type="PANTHER" id="PTHR11099">
    <property type="entry name" value="VACUOLAR SORTING PROTEIN 35"/>
    <property type="match status" value="1"/>
</dbReference>
<keyword evidence="5" id="KW-0472">Membrane</keyword>
<protein>
    <submittedName>
        <fullName evidence="6">Vacuolar protein sorting-associated protein 35A-like</fullName>
    </submittedName>
</protein>
<dbReference type="GO" id="GO:0030906">
    <property type="term" value="C:retromer, cargo-selective complex"/>
    <property type="evidence" value="ECO:0007669"/>
    <property type="project" value="InterPro"/>
</dbReference>
<dbReference type="AlphaFoldDB" id="A0A392QIP5"/>
<dbReference type="InterPro" id="IPR042491">
    <property type="entry name" value="Vps35_C"/>
</dbReference>
<dbReference type="GO" id="GO:0005770">
    <property type="term" value="C:late endosome"/>
    <property type="evidence" value="ECO:0007669"/>
    <property type="project" value="TreeGrafter"/>
</dbReference>
<evidence type="ECO:0000313" key="6">
    <source>
        <dbReference type="EMBL" id="MCI23416.1"/>
    </source>
</evidence>
<evidence type="ECO:0000256" key="4">
    <source>
        <dbReference type="ARBA" id="ARBA00022927"/>
    </source>
</evidence>
<keyword evidence="7" id="KW-1185">Reference proteome</keyword>
<dbReference type="GO" id="GO:0005829">
    <property type="term" value="C:cytosol"/>
    <property type="evidence" value="ECO:0007669"/>
    <property type="project" value="GOC"/>
</dbReference>
<keyword evidence="4" id="KW-0653">Protein transport</keyword>
<keyword evidence="3" id="KW-0813">Transport</keyword>
<comment type="similarity">
    <text evidence="2">Belongs to the VPS35 family.</text>
</comment>
<sequence length="101" mass="11160">RALRIANAAQQMANAARGNTGSVMLFIEILNKYLYFFEKGNPQVTVAAIQGLIELIMNEMQSDTATPDPSADAFLATTMRYIQFQKQKGGTVGEKYEPIKV</sequence>
<feature type="non-terminal residue" evidence="6">
    <location>
        <position position="1"/>
    </location>
</feature>
<evidence type="ECO:0000256" key="5">
    <source>
        <dbReference type="ARBA" id="ARBA00023136"/>
    </source>
</evidence>
<comment type="subcellular location">
    <subcellularLocation>
        <location evidence="1">Membrane</location>
        <topology evidence="1">Peripheral membrane protein</topology>
    </subcellularLocation>
</comment>